<dbReference type="RefSeq" id="XP_005713126.1">
    <property type="nucleotide sequence ID" value="XM_005713069.1"/>
</dbReference>
<organism evidence="1 2">
    <name type="scientific">Chondrus crispus</name>
    <name type="common">Carrageen Irish moss</name>
    <name type="synonym">Polymorpha crispa</name>
    <dbReference type="NCBI Taxonomy" id="2769"/>
    <lineage>
        <taxon>Eukaryota</taxon>
        <taxon>Rhodophyta</taxon>
        <taxon>Florideophyceae</taxon>
        <taxon>Rhodymeniophycidae</taxon>
        <taxon>Gigartinales</taxon>
        <taxon>Gigartinaceae</taxon>
        <taxon>Chondrus</taxon>
    </lineage>
</organism>
<protein>
    <submittedName>
        <fullName evidence="1">Uncharacterized protein</fullName>
    </submittedName>
</protein>
<dbReference type="Proteomes" id="UP000012073">
    <property type="component" value="Unassembled WGS sequence"/>
</dbReference>
<name>R7Q642_CHOCR</name>
<dbReference type="AlphaFoldDB" id="R7Q642"/>
<evidence type="ECO:0000313" key="2">
    <source>
        <dbReference type="Proteomes" id="UP000012073"/>
    </source>
</evidence>
<dbReference type="GeneID" id="17320839"/>
<dbReference type="EMBL" id="HG001640">
    <property type="protein sequence ID" value="CDF33323.1"/>
    <property type="molecule type" value="Genomic_DNA"/>
</dbReference>
<dbReference type="Gramene" id="CDF33323">
    <property type="protein sequence ID" value="CDF33323"/>
    <property type="gene ID" value="CHC_T00002128001"/>
</dbReference>
<proteinExistence type="predicted"/>
<keyword evidence="2" id="KW-1185">Reference proteome</keyword>
<gene>
    <name evidence="1" type="ORF">CHC_T00002128001</name>
</gene>
<accession>R7Q642</accession>
<reference evidence="2" key="1">
    <citation type="journal article" date="2013" name="Proc. Natl. Acad. Sci. U.S.A.">
        <title>Genome structure and metabolic features in the red seaweed Chondrus crispus shed light on evolution of the Archaeplastida.</title>
        <authorList>
            <person name="Collen J."/>
            <person name="Porcel B."/>
            <person name="Carre W."/>
            <person name="Ball S.G."/>
            <person name="Chaparro C."/>
            <person name="Tonon T."/>
            <person name="Barbeyron T."/>
            <person name="Michel G."/>
            <person name="Noel B."/>
            <person name="Valentin K."/>
            <person name="Elias M."/>
            <person name="Artiguenave F."/>
            <person name="Arun A."/>
            <person name="Aury J.M."/>
            <person name="Barbosa-Neto J.F."/>
            <person name="Bothwell J.H."/>
            <person name="Bouget F.Y."/>
            <person name="Brillet L."/>
            <person name="Cabello-Hurtado F."/>
            <person name="Capella-Gutierrez S."/>
            <person name="Charrier B."/>
            <person name="Cladiere L."/>
            <person name="Cock J.M."/>
            <person name="Coelho S.M."/>
            <person name="Colleoni C."/>
            <person name="Czjzek M."/>
            <person name="Da Silva C."/>
            <person name="Delage L."/>
            <person name="Denoeud F."/>
            <person name="Deschamps P."/>
            <person name="Dittami S.M."/>
            <person name="Gabaldon T."/>
            <person name="Gachon C.M."/>
            <person name="Groisillier A."/>
            <person name="Herve C."/>
            <person name="Jabbari K."/>
            <person name="Katinka M."/>
            <person name="Kloareg B."/>
            <person name="Kowalczyk N."/>
            <person name="Labadie K."/>
            <person name="Leblanc C."/>
            <person name="Lopez P.J."/>
            <person name="McLachlan D.H."/>
            <person name="Meslet-Cladiere L."/>
            <person name="Moustafa A."/>
            <person name="Nehr Z."/>
            <person name="Nyvall Collen P."/>
            <person name="Panaud O."/>
            <person name="Partensky F."/>
            <person name="Poulain J."/>
            <person name="Rensing S.A."/>
            <person name="Rousvoal S."/>
            <person name="Samson G."/>
            <person name="Symeonidi A."/>
            <person name="Weissenbach J."/>
            <person name="Zambounis A."/>
            <person name="Wincker P."/>
            <person name="Boyen C."/>
        </authorList>
    </citation>
    <scope>NUCLEOTIDE SEQUENCE [LARGE SCALE GENOMIC DNA]</scope>
    <source>
        <strain evidence="2">cv. Stackhouse</strain>
    </source>
</reference>
<sequence>MAVNRTTIIIRSSKTPPWTPSASVLLRISTPSRSLLQHVPVSISSARSPMIPISKSSTRLSLKSERQVSSFKLASTAGLIRTIAGFAMPSLRVKLAPLRSCTSSAVTLHPLRLSMSRTLVASGWTVLSMIWTCRASLSALRSRRSTSWVLSTSIPPLSSTVMSTPASSPSVFQTVSSARSTTLARPCTAMISVARSLGQVVPSTSTTITKTQLSSPIHLL</sequence>
<dbReference type="KEGG" id="ccp:CHC_T00002128001"/>
<evidence type="ECO:0000313" key="1">
    <source>
        <dbReference type="EMBL" id="CDF33323.1"/>
    </source>
</evidence>